<name>A0AAW2PIW4_SESRA</name>
<dbReference type="AlphaFoldDB" id="A0AAW2PIW4"/>
<comment type="caution">
    <text evidence="1">The sequence shown here is derived from an EMBL/GenBank/DDBJ whole genome shotgun (WGS) entry which is preliminary data.</text>
</comment>
<gene>
    <name evidence="1" type="ORF">Sradi_4011800</name>
</gene>
<dbReference type="EMBL" id="JACGWJ010000017">
    <property type="protein sequence ID" value="KAL0355649.1"/>
    <property type="molecule type" value="Genomic_DNA"/>
</dbReference>
<sequence>MIELANQHQGKDDLVLHYIKENLSLNCKDTLSEISAIELCVQGMYWELCYILQAVKPKAFRELATRAHRIEMSFNFKDEYLVDISEDDGDDDDAIQ</sequence>
<accession>A0AAW2PIW4</accession>
<protein>
    <submittedName>
        <fullName evidence="1">Uncharacterized protein</fullName>
    </submittedName>
</protein>
<dbReference type="PANTHER" id="PTHR33437">
    <property type="entry name" value="OS06G0361200 PROTEIN"/>
    <property type="match status" value="1"/>
</dbReference>
<dbReference type="PANTHER" id="PTHR33437:SF2">
    <property type="entry name" value="OS06G0361200 PROTEIN"/>
    <property type="match status" value="1"/>
</dbReference>
<proteinExistence type="predicted"/>
<reference evidence="1" key="1">
    <citation type="submission" date="2020-06" db="EMBL/GenBank/DDBJ databases">
        <authorList>
            <person name="Li T."/>
            <person name="Hu X."/>
            <person name="Zhang T."/>
            <person name="Song X."/>
            <person name="Zhang H."/>
            <person name="Dai N."/>
            <person name="Sheng W."/>
            <person name="Hou X."/>
            <person name="Wei L."/>
        </authorList>
    </citation>
    <scope>NUCLEOTIDE SEQUENCE</scope>
    <source>
        <strain evidence="1">G02</strain>
        <tissue evidence="1">Leaf</tissue>
    </source>
</reference>
<evidence type="ECO:0000313" key="1">
    <source>
        <dbReference type="EMBL" id="KAL0355649.1"/>
    </source>
</evidence>
<reference evidence="1" key="2">
    <citation type="journal article" date="2024" name="Plant">
        <title>Genomic evolution and insights into agronomic trait innovations of Sesamum species.</title>
        <authorList>
            <person name="Miao H."/>
            <person name="Wang L."/>
            <person name="Qu L."/>
            <person name="Liu H."/>
            <person name="Sun Y."/>
            <person name="Le M."/>
            <person name="Wang Q."/>
            <person name="Wei S."/>
            <person name="Zheng Y."/>
            <person name="Lin W."/>
            <person name="Duan Y."/>
            <person name="Cao H."/>
            <person name="Xiong S."/>
            <person name="Wang X."/>
            <person name="Wei L."/>
            <person name="Li C."/>
            <person name="Ma Q."/>
            <person name="Ju M."/>
            <person name="Zhao R."/>
            <person name="Li G."/>
            <person name="Mu C."/>
            <person name="Tian Q."/>
            <person name="Mei H."/>
            <person name="Zhang T."/>
            <person name="Gao T."/>
            <person name="Zhang H."/>
        </authorList>
    </citation>
    <scope>NUCLEOTIDE SEQUENCE</scope>
    <source>
        <strain evidence="1">G02</strain>
    </source>
</reference>
<organism evidence="1">
    <name type="scientific">Sesamum radiatum</name>
    <name type="common">Black benniseed</name>
    <dbReference type="NCBI Taxonomy" id="300843"/>
    <lineage>
        <taxon>Eukaryota</taxon>
        <taxon>Viridiplantae</taxon>
        <taxon>Streptophyta</taxon>
        <taxon>Embryophyta</taxon>
        <taxon>Tracheophyta</taxon>
        <taxon>Spermatophyta</taxon>
        <taxon>Magnoliopsida</taxon>
        <taxon>eudicotyledons</taxon>
        <taxon>Gunneridae</taxon>
        <taxon>Pentapetalae</taxon>
        <taxon>asterids</taxon>
        <taxon>lamiids</taxon>
        <taxon>Lamiales</taxon>
        <taxon>Pedaliaceae</taxon>
        <taxon>Sesamum</taxon>
    </lineage>
</organism>